<dbReference type="AlphaFoldDB" id="A0A9N8EK68"/>
<comment type="caution">
    <text evidence="3">The sequence shown here is derived from an EMBL/GenBank/DDBJ whole genome shotgun (WGS) entry which is preliminary data.</text>
</comment>
<evidence type="ECO:0000313" key="3">
    <source>
        <dbReference type="EMBL" id="CAB9522587.1"/>
    </source>
</evidence>
<dbReference type="Proteomes" id="UP001153069">
    <property type="component" value="Unassembled WGS sequence"/>
</dbReference>
<evidence type="ECO:0000313" key="4">
    <source>
        <dbReference type="Proteomes" id="UP001153069"/>
    </source>
</evidence>
<dbReference type="EMBL" id="CAICTM010001318">
    <property type="protein sequence ID" value="CAB9522587.1"/>
    <property type="molecule type" value="Genomic_DNA"/>
</dbReference>
<proteinExistence type="predicted"/>
<name>A0A9N8EK68_9STRA</name>
<protein>
    <submittedName>
        <fullName evidence="3">Uncharacterized protein</fullName>
    </submittedName>
</protein>
<evidence type="ECO:0000256" key="1">
    <source>
        <dbReference type="SAM" id="MobiDB-lite"/>
    </source>
</evidence>
<reference evidence="3" key="1">
    <citation type="submission" date="2020-06" db="EMBL/GenBank/DDBJ databases">
        <authorList>
            <consortium name="Plant Systems Biology data submission"/>
        </authorList>
    </citation>
    <scope>NUCLEOTIDE SEQUENCE</scope>
    <source>
        <strain evidence="3">D6</strain>
    </source>
</reference>
<keyword evidence="2" id="KW-0732">Signal</keyword>
<feature type="chain" id="PRO_5040346931" evidence="2">
    <location>
        <begin position="25"/>
        <end position="518"/>
    </location>
</feature>
<accession>A0A9N8EK68</accession>
<keyword evidence="4" id="KW-1185">Reference proteome</keyword>
<evidence type="ECO:0000256" key="2">
    <source>
        <dbReference type="SAM" id="SignalP"/>
    </source>
</evidence>
<feature type="signal peptide" evidence="2">
    <location>
        <begin position="1"/>
        <end position="24"/>
    </location>
</feature>
<feature type="region of interest" description="Disordered" evidence="1">
    <location>
        <begin position="494"/>
        <end position="518"/>
    </location>
</feature>
<gene>
    <name evidence="3" type="ORF">SEMRO_1320_G262430.1</name>
</gene>
<sequence>MIGFVNLQFLLGSFVACATALVSAADAAGPVVVSFSGGSNPGVILAMFEAAAMKRIDGAWDRVKVVGSNSGGTQFATQLFWGPQMWNDFLSPQDADMTASFEAYADQYNETYILKGWINQEEGYEQPLMEFELPPNMTEECIDVELWASYFLQPSSLGIMNDQPTRTPNWGWGATGTTVPLGTMVTDDFSNTDLSGTTFVATTSLLPDRLDEDGLTWVVAVTDDGGAVVPPGCISPHGFSVSAKDGPKWLSPSGLQGYSLSTTSSDSDEITPLPPPQDMTVNELQGCSGHAFENFLSSPTIMKAMTSFVPDGGLAENTGMAFALAQLQADYDYDESSTATLLLFNNIEGDSFVEALFTAVNETEITGISPFCYPKPTLFIDAYPTDDFQNYTNTMVEWNNTMYEHFAQYWQGEVTTVDNPFYGVTGGQKLKLLIILNFTPQVPNVNPAEAGLYATAESEMQMVADTKHVYAQIAQDMTGATEQLLRANVFTTASSDQASEDGFNGVAPNEDSLDDPQP</sequence>
<organism evidence="3 4">
    <name type="scientific">Seminavis robusta</name>
    <dbReference type="NCBI Taxonomy" id="568900"/>
    <lineage>
        <taxon>Eukaryota</taxon>
        <taxon>Sar</taxon>
        <taxon>Stramenopiles</taxon>
        <taxon>Ochrophyta</taxon>
        <taxon>Bacillariophyta</taxon>
        <taxon>Bacillariophyceae</taxon>
        <taxon>Bacillariophycidae</taxon>
        <taxon>Naviculales</taxon>
        <taxon>Naviculaceae</taxon>
        <taxon>Seminavis</taxon>
    </lineage>
</organism>